<dbReference type="InterPro" id="IPR050196">
    <property type="entry name" value="Cytochrome_P450_Monoox"/>
</dbReference>
<dbReference type="Gene3D" id="1.10.630.10">
    <property type="entry name" value="Cytochrome P450"/>
    <property type="match status" value="1"/>
</dbReference>
<keyword evidence="10 15" id="KW-0560">Oxidoreductase</keyword>
<evidence type="ECO:0000256" key="15">
    <source>
        <dbReference type="RuleBase" id="RU000461"/>
    </source>
</evidence>
<comment type="caution">
    <text evidence="16">The sequence shown here is derived from an EMBL/GenBank/DDBJ whole genome shotgun (WGS) entry which is preliminary data.</text>
</comment>
<dbReference type="InterPro" id="IPR017972">
    <property type="entry name" value="Cyt_P450_CS"/>
</dbReference>
<evidence type="ECO:0000256" key="13">
    <source>
        <dbReference type="ARBA" id="ARBA00023136"/>
    </source>
</evidence>
<feature type="binding site" description="axial binding residue" evidence="14">
    <location>
        <position position="445"/>
    </location>
    <ligand>
        <name>heme</name>
        <dbReference type="ChEBI" id="CHEBI:30413"/>
    </ligand>
    <ligandPart>
        <name>Fe</name>
        <dbReference type="ChEBI" id="CHEBI:18248"/>
    </ligandPart>
</feature>
<dbReference type="InterPro" id="IPR002401">
    <property type="entry name" value="Cyt_P450_E_grp-I"/>
</dbReference>
<evidence type="ECO:0000256" key="8">
    <source>
        <dbReference type="ARBA" id="ARBA00022824"/>
    </source>
</evidence>
<evidence type="ECO:0000256" key="1">
    <source>
        <dbReference type="ARBA" id="ARBA00001971"/>
    </source>
</evidence>
<organism evidence="16 17">
    <name type="scientific">Parnassius mnemosyne</name>
    <name type="common">clouded apollo</name>
    <dbReference type="NCBI Taxonomy" id="213953"/>
    <lineage>
        <taxon>Eukaryota</taxon>
        <taxon>Metazoa</taxon>
        <taxon>Ecdysozoa</taxon>
        <taxon>Arthropoda</taxon>
        <taxon>Hexapoda</taxon>
        <taxon>Insecta</taxon>
        <taxon>Pterygota</taxon>
        <taxon>Neoptera</taxon>
        <taxon>Endopterygota</taxon>
        <taxon>Lepidoptera</taxon>
        <taxon>Glossata</taxon>
        <taxon>Ditrysia</taxon>
        <taxon>Papilionoidea</taxon>
        <taxon>Papilionidae</taxon>
        <taxon>Parnassiinae</taxon>
        <taxon>Parnassini</taxon>
        <taxon>Parnassius</taxon>
        <taxon>Driopa</taxon>
    </lineage>
</organism>
<proteinExistence type="inferred from homology"/>
<dbReference type="PRINTS" id="PR00463">
    <property type="entry name" value="EP450I"/>
</dbReference>
<keyword evidence="8" id="KW-0256">Endoplasmic reticulum</keyword>
<dbReference type="GO" id="GO:0005789">
    <property type="term" value="C:endoplasmic reticulum membrane"/>
    <property type="evidence" value="ECO:0007669"/>
    <property type="project" value="UniProtKB-SubCell"/>
</dbReference>
<evidence type="ECO:0000256" key="6">
    <source>
        <dbReference type="ARBA" id="ARBA00022617"/>
    </source>
</evidence>
<evidence type="ECO:0000256" key="7">
    <source>
        <dbReference type="ARBA" id="ARBA00022723"/>
    </source>
</evidence>
<dbReference type="PROSITE" id="PS00086">
    <property type="entry name" value="CYTOCHROME_P450"/>
    <property type="match status" value="1"/>
</dbReference>
<evidence type="ECO:0000256" key="5">
    <source>
        <dbReference type="ARBA" id="ARBA00010617"/>
    </source>
</evidence>
<reference evidence="16 17" key="1">
    <citation type="submission" date="2023-11" db="EMBL/GenBank/DDBJ databases">
        <authorList>
            <person name="Hedman E."/>
            <person name="Englund M."/>
            <person name="Stromberg M."/>
            <person name="Nyberg Akerstrom W."/>
            <person name="Nylinder S."/>
            <person name="Jareborg N."/>
            <person name="Kallberg Y."/>
            <person name="Kronander E."/>
        </authorList>
    </citation>
    <scope>NUCLEOTIDE SEQUENCE [LARGE SCALE GENOMIC DNA]</scope>
</reference>
<keyword evidence="13" id="KW-0472">Membrane</keyword>
<sequence length="499" mass="58239">MLFILLLIVITVVLSIKFFKYSYKRKLICKIPGPTALPFIGNSLHFQLPLEDLFIYLRKLYKIHGGIYQIHAPNVRAVNIFDPADVEVILSSNRFNEKHLPYKFMKPWLGEGLLVSHGNKWHQRRKMLTRTFHFNILKKYSRTMIEQAEELLMKVQAEVGNNQTDVLPLITKTTLNVMCETAMGTSMNEDKHSVSDKYFQAIHTIGQSLAHRLVRVYLYIDAIFACSKIGKIQKKAIKDLHEFTMKIIQERKTYLTNNNVITNADEDDEVYGKKGRLSMLDLLLENEKQGTIDVEGIREEVDTFMFEGHDTTAMALSFMIMRIANEPEIQNSIHEEMLSIFGESQRPTTLEDLSKMKYLECCIKESLRLYPSVPFISRYIREEVELSGYKIPSDTLCQIHVYDIHHNEHLYPNPEKFIPERFLPENHTLRHPYAYLPFSAGSRNCIGQKFAMMEMKIMMSSLLRRFRVEPVTKPEDITFKCDLVLRATHPLFVRFLERK</sequence>
<dbReference type="SUPFAM" id="SSF48264">
    <property type="entry name" value="Cytochrome P450"/>
    <property type="match status" value="1"/>
</dbReference>
<evidence type="ECO:0000256" key="10">
    <source>
        <dbReference type="ARBA" id="ARBA00023002"/>
    </source>
</evidence>
<protein>
    <recommendedName>
        <fullName evidence="18">Cytochrome P450</fullName>
    </recommendedName>
</protein>
<keyword evidence="9" id="KW-0492">Microsome</keyword>
<evidence type="ECO:0000256" key="9">
    <source>
        <dbReference type="ARBA" id="ARBA00022848"/>
    </source>
</evidence>
<dbReference type="PRINTS" id="PR00385">
    <property type="entry name" value="P450"/>
</dbReference>
<evidence type="ECO:0000313" key="17">
    <source>
        <dbReference type="Proteomes" id="UP001314205"/>
    </source>
</evidence>
<dbReference type="CDD" id="cd20628">
    <property type="entry name" value="CYP4"/>
    <property type="match status" value="1"/>
</dbReference>
<dbReference type="PANTHER" id="PTHR24291:SF189">
    <property type="entry name" value="CYTOCHROME P450 4C3-RELATED"/>
    <property type="match status" value="1"/>
</dbReference>
<keyword evidence="12 15" id="KW-0503">Monooxygenase</keyword>
<dbReference type="EMBL" id="CAVLGL010000126">
    <property type="protein sequence ID" value="CAK1601227.1"/>
    <property type="molecule type" value="Genomic_DNA"/>
</dbReference>
<keyword evidence="6 14" id="KW-0349">Heme</keyword>
<dbReference type="Proteomes" id="UP001314205">
    <property type="component" value="Unassembled WGS sequence"/>
</dbReference>
<dbReference type="PANTHER" id="PTHR24291">
    <property type="entry name" value="CYTOCHROME P450 FAMILY 4"/>
    <property type="match status" value="1"/>
</dbReference>
<gene>
    <name evidence="16" type="ORF">PARMNEM_LOCUS19891</name>
</gene>
<dbReference type="Pfam" id="PF00067">
    <property type="entry name" value="p450"/>
    <property type="match status" value="1"/>
</dbReference>
<name>A0AAV1M481_9NEOP</name>
<evidence type="ECO:0000256" key="11">
    <source>
        <dbReference type="ARBA" id="ARBA00023004"/>
    </source>
</evidence>
<comment type="subcellular location">
    <subcellularLocation>
        <location evidence="4">Endoplasmic reticulum membrane</location>
        <topology evidence="4">Peripheral membrane protein</topology>
    </subcellularLocation>
    <subcellularLocation>
        <location evidence="3">Microsome membrane</location>
        <topology evidence="3">Peripheral membrane protein</topology>
    </subcellularLocation>
</comment>
<dbReference type="GO" id="GO:0016705">
    <property type="term" value="F:oxidoreductase activity, acting on paired donors, with incorporation or reduction of molecular oxygen"/>
    <property type="evidence" value="ECO:0007669"/>
    <property type="project" value="InterPro"/>
</dbReference>
<evidence type="ECO:0000256" key="2">
    <source>
        <dbReference type="ARBA" id="ARBA00003690"/>
    </source>
</evidence>
<comment type="similarity">
    <text evidence="5 15">Belongs to the cytochrome P450 family.</text>
</comment>
<keyword evidence="17" id="KW-1185">Reference proteome</keyword>
<evidence type="ECO:0008006" key="18">
    <source>
        <dbReference type="Google" id="ProtNLM"/>
    </source>
</evidence>
<comment type="function">
    <text evidence="2">May be involved in the metabolism of insect hormones and in the breakdown of synthetic insecticides.</text>
</comment>
<comment type="cofactor">
    <cofactor evidence="1 14">
        <name>heme</name>
        <dbReference type="ChEBI" id="CHEBI:30413"/>
    </cofactor>
</comment>
<dbReference type="InterPro" id="IPR036396">
    <property type="entry name" value="Cyt_P450_sf"/>
</dbReference>
<dbReference type="InterPro" id="IPR001128">
    <property type="entry name" value="Cyt_P450"/>
</dbReference>
<evidence type="ECO:0000256" key="3">
    <source>
        <dbReference type="ARBA" id="ARBA00004174"/>
    </source>
</evidence>
<accession>A0AAV1M481</accession>
<evidence type="ECO:0000256" key="4">
    <source>
        <dbReference type="ARBA" id="ARBA00004406"/>
    </source>
</evidence>
<evidence type="ECO:0000256" key="12">
    <source>
        <dbReference type="ARBA" id="ARBA00023033"/>
    </source>
</evidence>
<dbReference type="GO" id="GO:0004497">
    <property type="term" value="F:monooxygenase activity"/>
    <property type="evidence" value="ECO:0007669"/>
    <property type="project" value="UniProtKB-KW"/>
</dbReference>
<evidence type="ECO:0000256" key="14">
    <source>
        <dbReference type="PIRSR" id="PIRSR602401-1"/>
    </source>
</evidence>
<dbReference type="GO" id="GO:0020037">
    <property type="term" value="F:heme binding"/>
    <property type="evidence" value="ECO:0007669"/>
    <property type="project" value="InterPro"/>
</dbReference>
<dbReference type="GO" id="GO:0005506">
    <property type="term" value="F:iron ion binding"/>
    <property type="evidence" value="ECO:0007669"/>
    <property type="project" value="InterPro"/>
</dbReference>
<dbReference type="AlphaFoldDB" id="A0AAV1M481"/>
<keyword evidence="7 14" id="KW-0479">Metal-binding</keyword>
<evidence type="ECO:0000313" key="16">
    <source>
        <dbReference type="EMBL" id="CAK1601227.1"/>
    </source>
</evidence>
<keyword evidence="11 14" id="KW-0408">Iron</keyword>